<proteinExistence type="predicted"/>
<feature type="domain" description="Endo-alpha-N-acetylgalactosaminidase" evidence="6">
    <location>
        <begin position="719"/>
        <end position="851"/>
    </location>
</feature>
<feature type="domain" description="Endo-alpha-N-acetylgalactosaminidase" evidence="4">
    <location>
        <begin position="864"/>
        <end position="982"/>
    </location>
</feature>
<dbReference type="Gene3D" id="2.60.40.1180">
    <property type="entry name" value="Golgi alpha-mannosidase II"/>
    <property type="match status" value="1"/>
</dbReference>
<keyword evidence="7" id="KW-0378">Hydrolase</keyword>
<dbReference type="EMBL" id="JAGINT010000002">
    <property type="protein sequence ID" value="MBP2356126.1"/>
    <property type="molecule type" value="Genomic_DNA"/>
</dbReference>
<gene>
    <name evidence="7" type="ORF">JOF29_007236</name>
</gene>
<dbReference type="Pfam" id="PF12905">
    <property type="entry name" value="Glyco_hydro_101"/>
    <property type="match status" value="1"/>
</dbReference>
<dbReference type="Gene3D" id="3.20.20.80">
    <property type="entry name" value="Glycosidases"/>
    <property type="match status" value="1"/>
</dbReference>
<keyword evidence="7" id="KW-0326">Glycosidase</keyword>
<dbReference type="EC" id="3.2.1.97" evidence="7"/>
<evidence type="ECO:0000259" key="5">
    <source>
        <dbReference type="Pfam" id="PF18080"/>
    </source>
</evidence>
<dbReference type="Pfam" id="PF21466">
    <property type="entry name" value="GH101_dom-5"/>
    <property type="match status" value="1"/>
</dbReference>
<evidence type="ECO:0000313" key="7">
    <source>
        <dbReference type="EMBL" id="MBP2356126.1"/>
    </source>
</evidence>
<dbReference type="InterPro" id="IPR040633">
    <property type="entry name" value="Gal_mutarotas_3"/>
</dbReference>
<dbReference type="InterPro" id="IPR025706">
    <property type="entry name" value="Endoa_GalNAc"/>
</dbReference>
<dbReference type="GO" id="GO:0033926">
    <property type="term" value="F:endo-alpha-N-acetylgalactosaminidase activity"/>
    <property type="evidence" value="ECO:0007669"/>
    <property type="project" value="UniProtKB-EC"/>
</dbReference>
<dbReference type="CDD" id="cd14244">
    <property type="entry name" value="GH_101_like"/>
    <property type="match status" value="1"/>
</dbReference>
<feature type="chain" id="PRO_5045638941" evidence="1">
    <location>
        <begin position="48"/>
        <end position="1039"/>
    </location>
</feature>
<dbReference type="InterPro" id="IPR035364">
    <property type="entry name" value="Beta_sandwich_GH101"/>
</dbReference>
<dbReference type="InterPro" id="IPR049314">
    <property type="entry name" value="GH101_dom-5"/>
</dbReference>
<dbReference type="Gene3D" id="2.70.98.10">
    <property type="match status" value="1"/>
</dbReference>
<sequence length="1039" mass="111308">MQLSSGPQLGQPRRRLRLTRFVCAAAVVTLTAAGGLAPMLAPAAARAADAPTSAPHSAQADAAAVTIFSNALKVNVDRTFPQVVSYTDKASGGVMHGNEDPLTQVVVNGSTHTPVVTSELSEDRIDYVMKFPDYGGVEIDATVQVEGAAVDFAVTKIADTMSNPVNTLSIPEQNLVSVRSTDGGAAFAGARMDQSRDTFSTLDASTPADPAPTGWMYAIVNNAELAATITTNSEYDDPSGATAIENSRIMKQVVAKDGYNRLGLWSGDWLYHPRQAAFDKTEPLPHTKVVITGDRNDDSKVDWQDGAIASRDIMTSPQGWQSVAQQPVERIPFNFASTATHPFLQTLDETKRIWLNTDGLGQSVILKGYANEGHDSGHPDYAGVGTKQGGAADLNTLVNAAHKYNANIGVHLQGNEEYPNSPAFDPALAIDVKTRLGWDWLDQSYLIDKRYDGVSGRRLARLTELKRTVPNLDFLYIDSYPGDGYVGNEFAREVNGLGWRIATEASNALSLNTTWTHWANEAGSSAFNSQIARFMGNHQKDTWGNDPLLGKATLPLLEGWHNGTDYNGFIKTTFATNVPTKYLQGFPIMKWTPDTVTFTDGVSVSNATGTRQITKDGHLILNGGAYLLPWSQTKETKLYHWNSAGGTTTWTLPDSWGSPKSVKLYKLTDNGRTPVQDLPVTDRRITITAEANTPYVVYKSNPGAVPDPHFGHGTPLSNPSFEASDLSGWTIGGDSSKASQITNTRGQRVLQIAPGDGTTVSQKMTGLTGGRTYAVTADVQVPSSSRRTRISVKPAAGTAVTNYTDSSPFKNFDGASDYNGTTMQPMKVLFQEPAGQTTATLTLSADSGTVASLFANVRVVATSPTDQAGHDYYTGFEHETGQMWGPFVYAGSGGGPTNGRTHLAPKNAPYTQAGWNGQLIDDVIDGNYSLKSHGDGGLIYRTLPQTLRFKPNHTYKVTLAYEASNGGEYAFVTPGGQAKFAAAHTPTTFTTTFAANPDDSTWIGVQRVGSSGSQHDLSIDDLAVDDLGYTPEGGPAPAG</sequence>
<evidence type="ECO:0000259" key="4">
    <source>
        <dbReference type="Pfam" id="PF17974"/>
    </source>
</evidence>
<feature type="domain" description="Endo-alpha-N-acetylgalactosaminidase" evidence="2">
    <location>
        <begin position="304"/>
        <end position="570"/>
    </location>
</feature>
<dbReference type="InterPro" id="IPR040502">
    <property type="entry name" value="GH101_dom-6"/>
</dbReference>
<feature type="domain" description="Glycosyl hydrolase 101 beta-sandwich" evidence="3">
    <location>
        <begin position="577"/>
        <end position="673"/>
    </location>
</feature>
<dbReference type="Pfam" id="PF17451">
    <property type="entry name" value="Glyco_hyd_101C"/>
    <property type="match status" value="1"/>
</dbReference>
<keyword evidence="8" id="KW-1185">Reference proteome</keyword>
<accession>A0ABS4UX60</accession>
<dbReference type="Proteomes" id="UP000755585">
    <property type="component" value="Unassembled WGS sequence"/>
</dbReference>
<dbReference type="Pfam" id="PF18080">
    <property type="entry name" value="Gal_mutarotas_3"/>
    <property type="match status" value="1"/>
</dbReference>
<evidence type="ECO:0000259" key="6">
    <source>
        <dbReference type="Pfam" id="PF21466"/>
    </source>
</evidence>
<evidence type="ECO:0000313" key="8">
    <source>
        <dbReference type="Proteomes" id="UP000755585"/>
    </source>
</evidence>
<dbReference type="InterPro" id="IPR013780">
    <property type="entry name" value="Glyco_hydro_b"/>
</dbReference>
<comment type="caution">
    <text evidence="7">The sequence shown here is derived from an EMBL/GenBank/DDBJ whole genome shotgun (WGS) entry which is preliminary data.</text>
</comment>
<name>A0ABS4UX60_9ACTN</name>
<reference evidence="7 8" key="1">
    <citation type="submission" date="2021-03" db="EMBL/GenBank/DDBJ databases">
        <title>Sequencing the genomes of 1000 actinobacteria strains.</title>
        <authorList>
            <person name="Klenk H.-P."/>
        </authorList>
    </citation>
    <scope>NUCLEOTIDE SEQUENCE [LARGE SCALE GENOMIC DNA]</scope>
    <source>
        <strain evidence="7 8">DSM 18824</strain>
    </source>
</reference>
<protein>
    <submittedName>
        <fullName evidence="7">Endo-alpha-N-acetylgalactosaminidase</fullName>
        <ecNumber evidence="7">3.2.1.97</ecNumber>
    </submittedName>
</protein>
<dbReference type="Pfam" id="PF17974">
    <property type="entry name" value="GalBD_like"/>
    <property type="match status" value="1"/>
</dbReference>
<evidence type="ECO:0000259" key="3">
    <source>
        <dbReference type="Pfam" id="PF17451"/>
    </source>
</evidence>
<keyword evidence="1" id="KW-0732">Signal</keyword>
<dbReference type="InterPro" id="IPR014718">
    <property type="entry name" value="GH-type_carb-bd"/>
</dbReference>
<feature type="domain" description="Galactose mutarotase-like fold" evidence="5">
    <location>
        <begin position="67"/>
        <end position="303"/>
    </location>
</feature>
<evidence type="ECO:0000256" key="1">
    <source>
        <dbReference type="SAM" id="SignalP"/>
    </source>
</evidence>
<evidence type="ECO:0000259" key="2">
    <source>
        <dbReference type="Pfam" id="PF12905"/>
    </source>
</evidence>
<organism evidence="7 8">
    <name type="scientific">Kribbella aluminosa</name>
    <dbReference type="NCBI Taxonomy" id="416017"/>
    <lineage>
        <taxon>Bacteria</taxon>
        <taxon>Bacillati</taxon>
        <taxon>Actinomycetota</taxon>
        <taxon>Actinomycetes</taxon>
        <taxon>Propionibacteriales</taxon>
        <taxon>Kribbellaceae</taxon>
        <taxon>Kribbella</taxon>
    </lineage>
</organism>
<dbReference type="RefSeq" id="WP_209698689.1">
    <property type="nucleotide sequence ID" value="NZ_BAAAVU010000023.1"/>
</dbReference>
<feature type="signal peptide" evidence="1">
    <location>
        <begin position="1"/>
        <end position="47"/>
    </location>
</feature>
<dbReference type="Gene3D" id="2.60.120.260">
    <property type="entry name" value="Galactose-binding domain-like"/>
    <property type="match status" value="2"/>
</dbReference>